<dbReference type="AlphaFoldDB" id="A0A1C3NXT2"/>
<dbReference type="InterPro" id="IPR029063">
    <property type="entry name" value="SAM-dependent_MTases_sf"/>
</dbReference>
<name>A0A1C3NXT2_9ACTN</name>
<dbReference type="Gene3D" id="3.20.20.70">
    <property type="entry name" value="Aldolase class I"/>
    <property type="match status" value="1"/>
</dbReference>
<sequence length="157" mass="17232">MITDLAGYNPERTYTTAAHDYDAALEQLWGFCARNTIKRLLLQPGDRVLDVACGPGPATLRAAERVRPDRRVEGVDISDLASVEFFFVSRVDTEVDRRLDKIGTDEAAALRGRAAVANARLAFERYEKGFSTQRWSALAAAGAKPQRPAEVVPVQVA</sequence>
<organism evidence="1 2">
    <name type="scientific">Candidatus Protofrankia californiensis</name>
    <dbReference type="NCBI Taxonomy" id="1839754"/>
    <lineage>
        <taxon>Bacteria</taxon>
        <taxon>Bacillati</taxon>
        <taxon>Actinomycetota</taxon>
        <taxon>Actinomycetes</taxon>
        <taxon>Frankiales</taxon>
        <taxon>Frankiaceae</taxon>
        <taxon>Protofrankia</taxon>
    </lineage>
</organism>
<dbReference type="InterPro" id="IPR013785">
    <property type="entry name" value="Aldolase_TIM"/>
</dbReference>
<evidence type="ECO:0000313" key="1">
    <source>
        <dbReference type="EMBL" id="SBW22360.1"/>
    </source>
</evidence>
<evidence type="ECO:0008006" key="3">
    <source>
        <dbReference type="Google" id="ProtNLM"/>
    </source>
</evidence>
<dbReference type="EMBL" id="FLUV01001054">
    <property type="protein sequence ID" value="SBW22360.1"/>
    <property type="molecule type" value="Genomic_DNA"/>
</dbReference>
<dbReference type="SUPFAM" id="SSF53335">
    <property type="entry name" value="S-adenosyl-L-methionine-dependent methyltransferases"/>
    <property type="match status" value="1"/>
</dbReference>
<keyword evidence="2" id="KW-1185">Reference proteome</keyword>
<reference evidence="2" key="1">
    <citation type="submission" date="2016-02" db="EMBL/GenBank/DDBJ databases">
        <authorList>
            <person name="Wibberg D."/>
        </authorList>
    </citation>
    <scope>NUCLEOTIDE SEQUENCE [LARGE SCALE GENOMIC DNA]</scope>
</reference>
<proteinExistence type="predicted"/>
<protein>
    <recommendedName>
        <fullName evidence="3">Methyltransferase domain-containing protein</fullName>
    </recommendedName>
</protein>
<evidence type="ECO:0000313" key="2">
    <source>
        <dbReference type="Proteomes" id="UP000199013"/>
    </source>
</evidence>
<gene>
    <name evidence="1" type="ORF">FDG2_2517</name>
</gene>
<accession>A0A1C3NXT2</accession>
<dbReference type="Proteomes" id="UP000199013">
    <property type="component" value="Unassembled WGS sequence"/>
</dbReference>